<keyword evidence="3" id="KW-0862">Zinc</keyword>
<dbReference type="PROSITE" id="PS01359">
    <property type="entry name" value="ZF_PHD_1"/>
    <property type="match status" value="1"/>
</dbReference>
<organism evidence="6 7">
    <name type="scientific">Exophiala bonariae</name>
    <dbReference type="NCBI Taxonomy" id="1690606"/>
    <lineage>
        <taxon>Eukaryota</taxon>
        <taxon>Fungi</taxon>
        <taxon>Dikarya</taxon>
        <taxon>Ascomycota</taxon>
        <taxon>Pezizomycotina</taxon>
        <taxon>Eurotiomycetes</taxon>
        <taxon>Chaetothyriomycetidae</taxon>
        <taxon>Chaetothyriales</taxon>
        <taxon>Herpotrichiellaceae</taxon>
        <taxon>Exophiala</taxon>
    </lineage>
</organism>
<dbReference type="InterPro" id="IPR011011">
    <property type="entry name" value="Znf_FYVE_PHD"/>
</dbReference>
<evidence type="ECO:0000256" key="3">
    <source>
        <dbReference type="ARBA" id="ARBA00022833"/>
    </source>
</evidence>
<dbReference type="Proteomes" id="UP001358417">
    <property type="component" value="Unassembled WGS sequence"/>
</dbReference>
<feature type="region of interest" description="Disordered" evidence="4">
    <location>
        <begin position="503"/>
        <end position="549"/>
    </location>
</feature>
<gene>
    <name evidence="6" type="ORF">LTR84_003623</name>
</gene>
<feature type="compositionally biased region" description="Basic and acidic residues" evidence="4">
    <location>
        <begin position="162"/>
        <end position="172"/>
    </location>
</feature>
<dbReference type="Gene3D" id="3.30.40.10">
    <property type="entry name" value="Zinc/RING finger domain, C3HC4 (zinc finger)"/>
    <property type="match status" value="1"/>
</dbReference>
<dbReference type="GO" id="GO:0008270">
    <property type="term" value="F:zinc ion binding"/>
    <property type="evidence" value="ECO:0007669"/>
    <property type="project" value="UniProtKB-KW"/>
</dbReference>
<dbReference type="GeneID" id="89971806"/>
<keyword evidence="1" id="KW-0479">Metal-binding</keyword>
<keyword evidence="2" id="KW-0863">Zinc-finger</keyword>
<dbReference type="EMBL" id="JAVRRD010000017">
    <property type="protein sequence ID" value="KAK5050342.1"/>
    <property type="molecule type" value="Genomic_DNA"/>
</dbReference>
<protein>
    <recommendedName>
        <fullName evidence="5">Zinc finger PHD-type domain-containing protein</fullName>
    </recommendedName>
</protein>
<evidence type="ECO:0000256" key="2">
    <source>
        <dbReference type="ARBA" id="ARBA00022771"/>
    </source>
</evidence>
<dbReference type="AlphaFoldDB" id="A0AAV9N6U3"/>
<keyword evidence="7" id="KW-1185">Reference proteome</keyword>
<evidence type="ECO:0000256" key="4">
    <source>
        <dbReference type="SAM" id="MobiDB-lite"/>
    </source>
</evidence>
<feature type="region of interest" description="Disordered" evidence="4">
    <location>
        <begin position="158"/>
        <end position="209"/>
    </location>
</feature>
<dbReference type="SUPFAM" id="SSF57903">
    <property type="entry name" value="FYVE/PHD zinc finger"/>
    <property type="match status" value="1"/>
</dbReference>
<evidence type="ECO:0000259" key="5">
    <source>
        <dbReference type="SMART" id="SM00249"/>
    </source>
</evidence>
<reference evidence="6 7" key="1">
    <citation type="submission" date="2023-08" db="EMBL/GenBank/DDBJ databases">
        <title>Black Yeasts Isolated from many extreme environments.</title>
        <authorList>
            <person name="Coleine C."/>
            <person name="Stajich J.E."/>
            <person name="Selbmann L."/>
        </authorList>
    </citation>
    <scope>NUCLEOTIDE SEQUENCE [LARGE SCALE GENOMIC DNA]</scope>
    <source>
        <strain evidence="6 7">CCFEE 5792</strain>
    </source>
</reference>
<feature type="compositionally biased region" description="Polar residues" evidence="4">
    <location>
        <begin position="177"/>
        <end position="197"/>
    </location>
</feature>
<evidence type="ECO:0000313" key="6">
    <source>
        <dbReference type="EMBL" id="KAK5050342.1"/>
    </source>
</evidence>
<dbReference type="RefSeq" id="XP_064704928.1">
    <property type="nucleotide sequence ID" value="XM_064847207.1"/>
</dbReference>
<proteinExistence type="predicted"/>
<accession>A0AAV9N6U3</accession>
<comment type="caution">
    <text evidence="6">The sequence shown here is derived from an EMBL/GenBank/DDBJ whole genome shotgun (WGS) entry which is preliminary data.</text>
</comment>
<feature type="domain" description="Zinc finger PHD-type" evidence="5">
    <location>
        <begin position="50"/>
        <end position="100"/>
    </location>
</feature>
<dbReference type="InterPro" id="IPR013083">
    <property type="entry name" value="Znf_RING/FYVE/PHD"/>
</dbReference>
<dbReference type="InterPro" id="IPR001965">
    <property type="entry name" value="Znf_PHD"/>
</dbReference>
<sequence length="549" mass="62123">MNLSQETSASSDADATNSRFYENLITRLGRSLKHHPNFDEEEEEDDDEPWCHCKQGSLGSEGIRCDVPNCRVRWYHKACLPYKDLQLAEDFDLWICPNCLVHQLLDLIREQNPTGAFPQLEAGMDEAMTQQINMALIDVRLQERGQWIFKNPVKSAARRRQREMEQSARLRPDTPISIASTGNLHPESVTSRASSRSDTPKPGTLGANASFTEKLSMSVDNARSLQETARIWTSQSTQVVEMYESTLMVEYKHGCKIPKLHNEINNSRRILLKCNHANGQTNTIEVSLDLLLNFCLNLHFVFRQLLDQPSSQGLLGTVRLKHIGIKVLKRALKFLQGGPLAIPLPDNDTPLTKKQKSTLVQYTHLAHMLSIQPLQNAAMHALCTSILRRPQDWSDQVELGALLQKMTFKTNPARRVLIDGPDCLLSDKNSQDLPCGVEQRDIICMNRGIKALWRTGGRMSFEYARNLHVMEENRVSSTHRANEQVSHSQEDIDMEMEVDDDNGGCFVGKHLDHDNTAVSDDENDDNFQETDSDDNAQDGSVSEDEYIDL</sequence>
<feature type="compositionally biased region" description="Acidic residues" evidence="4">
    <location>
        <begin position="519"/>
        <end position="549"/>
    </location>
</feature>
<dbReference type="SMART" id="SM00249">
    <property type="entry name" value="PHD"/>
    <property type="match status" value="1"/>
</dbReference>
<evidence type="ECO:0000313" key="7">
    <source>
        <dbReference type="Proteomes" id="UP001358417"/>
    </source>
</evidence>
<evidence type="ECO:0000256" key="1">
    <source>
        <dbReference type="ARBA" id="ARBA00022723"/>
    </source>
</evidence>
<name>A0AAV9N6U3_9EURO</name>
<dbReference type="InterPro" id="IPR019786">
    <property type="entry name" value="Zinc_finger_PHD-type_CS"/>
</dbReference>